<protein>
    <submittedName>
        <fullName evidence="1">Uncharacterized protein</fullName>
    </submittedName>
</protein>
<dbReference type="Proteomes" id="UP001150581">
    <property type="component" value="Unassembled WGS sequence"/>
</dbReference>
<evidence type="ECO:0000313" key="1">
    <source>
        <dbReference type="EMBL" id="KAJ1889630.1"/>
    </source>
</evidence>
<gene>
    <name evidence="1" type="ORF">LPJ66_007931</name>
</gene>
<sequence>MAAHTHFDSADESKKASLVKSEEKKDKKAKEKKDKKDKKYKKKDTKDMKDTKEKKEKKRSAEYLSTDEPSSKKRKSGSKDKGKDKSKSKDSKKTKSPESSESSEPKTEAAPVVSGWNNWADADLGSEARKNKFLRLMGVRNVGNTLPPTAAASSSSPFESAITKQGASRINQDLQKNFDIAMSKHVQAPYGGGAGKRGGLGF</sequence>
<comment type="caution">
    <text evidence="1">The sequence shown here is derived from an EMBL/GenBank/DDBJ whole genome shotgun (WGS) entry which is preliminary data.</text>
</comment>
<dbReference type="EMBL" id="JANBPG010001506">
    <property type="protein sequence ID" value="KAJ1889630.1"/>
    <property type="molecule type" value="Genomic_DNA"/>
</dbReference>
<proteinExistence type="predicted"/>
<reference evidence="1" key="1">
    <citation type="submission" date="2022-07" db="EMBL/GenBank/DDBJ databases">
        <title>Phylogenomic reconstructions and comparative analyses of Kickxellomycotina fungi.</title>
        <authorList>
            <person name="Reynolds N.K."/>
            <person name="Stajich J.E."/>
            <person name="Barry K."/>
            <person name="Grigoriev I.V."/>
            <person name="Crous P."/>
            <person name="Smith M.E."/>
        </authorList>
    </citation>
    <scope>NUCLEOTIDE SEQUENCE</scope>
    <source>
        <strain evidence="1">Benny 63K</strain>
    </source>
</reference>
<name>A0ACC1I7H3_9FUNG</name>
<organism evidence="1 2">
    <name type="scientific">Kickxella alabastrina</name>
    <dbReference type="NCBI Taxonomy" id="61397"/>
    <lineage>
        <taxon>Eukaryota</taxon>
        <taxon>Fungi</taxon>
        <taxon>Fungi incertae sedis</taxon>
        <taxon>Zoopagomycota</taxon>
        <taxon>Kickxellomycotina</taxon>
        <taxon>Kickxellomycetes</taxon>
        <taxon>Kickxellales</taxon>
        <taxon>Kickxellaceae</taxon>
        <taxon>Kickxella</taxon>
    </lineage>
</organism>
<keyword evidence="2" id="KW-1185">Reference proteome</keyword>
<accession>A0ACC1I7H3</accession>
<evidence type="ECO:0000313" key="2">
    <source>
        <dbReference type="Proteomes" id="UP001150581"/>
    </source>
</evidence>